<keyword evidence="2" id="KW-1185">Reference proteome</keyword>
<reference evidence="2" key="1">
    <citation type="journal article" date="2019" name="Int. J. Syst. Evol. Microbiol.">
        <title>The Global Catalogue of Microorganisms (GCM) 10K type strain sequencing project: providing services to taxonomists for standard genome sequencing and annotation.</title>
        <authorList>
            <consortium name="The Broad Institute Genomics Platform"/>
            <consortium name="The Broad Institute Genome Sequencing Center for Infectious Disease"/>
            <person name="Wu L."/>
            <person name="Ma J."/>
        </authorList>
    </citation>
    <scope>NUCLEOTIDE SEQUENCE [LARGE SCALE GENOMIC DNA]</scope>
    <source>
        <strain evidence="2">KCTC 33676</strain>
    </source>
</reference>
<dbReference type="CDD" id="cd00756">
    <property type="entry name" value="MoaE"/>
    <property type="match status" value="1"/>
</dbReference>
<evidence type="ECO:0000313" key="1">
    <source>
        <dbReference type="EMBL" id="MFD2670329.1"/>
    </source>
</evidence>
<dbReference type="Pfam" id="PF02391">
    <property type="entry name" value="MoaE"/>
    <property type="match status" value="1"/>
</dbReference>
<dbReference type="InterPro" id="IPR003448">
    <property type="entry name" value="Mopterin_biosynth_MoaE"/>
</dbReference>
<organism evidence="1 2">
    <name type="scientific">Marinicrinis sediminis</name>
    <dbReference type="NCBI Taxonomy" id="1652465"/>
    <lineage>
        <taxon>Bacteria</taxon>
        <taxon>Bacillati</taxon>
        <taxon>Bacillota</taxon>
        <taxon>Bacilli</taxon>
        <taxon>Bacillales</taxon>
        <taxon>Paenibacillaceae</taxon>
    </lineage>
</organism>
<evidence type="ECO:0000313" key="2">
    <source>
        <dbReference type="Proteomes" id="UP001597497"/>
    </source>
</evidence>
<dbReference type="EMBL" id="JBHUMM010000002">
    <property type="protein sequence ID" value="MFD2670329.1"/>
    <property type="molecule type" value="Genomic_DNA"/>
</dbReference>
<dbReference type="SUPFAM" id="SSF54690">
    <property type="entry name" value="Molybdopterin synthase subunit MoaE"/>
    <property type="match status" value="1"/>
</dbReference>
<dbReference type="PANTHER" id="PTHR23404">
    <property type="entry name" value="MOLYBDOPTERIN SYNTHASE RELATED"/>
    <property type="match status" value="1"/>
</dbReference>
<sequence length="164" mass="18629">MEQACETLEFFCLTEEELNVEAVMKTVMHASAGAALLFLGTVRQFTHGRETLQLRYEAYPSMALRIMREIGEEIQCKWPGSEVAIHHRTGMLKIGEIAVLIAVSCPHRREAYEASQYAIEQVKSRLPIWKQEYAPDGTFWVTSCCAHEGLTARPEHTETGEGRW</sequence>
<gene>
    <name evidence="1" type="ORF">ACFSUC_01755</name>
</gene>
<protein>
    <submittedName>
        <fullName evidence="1">Molybdenum cofactor biosynthesis protein MoaE</fullName>
    </submittedName>
</protein>
<name>A0ABW5R6W2_9BACL</name>
<dbReference type="Gene3D" id="3.90.1170.40">
    <property type="entry name" value="Molybdopterin biosynthesis MoaE subunit"/>
    <property type="match status" value="1"/>
</dbReference>
<proteinExistence type="predicted"/>
<accession>A0ABW5R6W2</accession>
<dbReference type="InterPro" id="IPR036563">
    <property type="entry name" value="MoaE_sf"/>
</dbReference>
<dbReference type="Proteomes" id="UP001597497">
    <property type="component" value="Unassembled WGS sequence"/>
</dbReference>
<dbReference type="RefSeq" id="WP_379927691.1">
    <property type="nucleotide sequence ID" value="NZ_JBHUMM010000002.1"/>
</dbReference>
<comment type="caution">
    <text evidence="1">The sequence shown here is derived from an EMBL/GenBank/DDBJ whole genome shotgun (WGS) entry which is preliminary data.</text>
</comment>